<name>A0ABZ1ZKI0_STRAQ</name>
<evidence type="ECO:0000313" key="7">
    <source>
        <dbReference type="Proteomes" id="UP001431926"/>
    </source>
</evidence>
<evidence type="ECO:0000259" key="5">
    <source>
        <dbReference type="Pfam" id="PF13229"/>
    </source>
</evidence>
<proteinExistence type="predicted"/>
<dbReference type="InterPro" id="IPR012334">
    <property type="entry name" value="Pectin_lyas_fold"/>
</dbReference>
<keyword evidence="3" id="KW-0732">Signal</keyword>
<accession>A0ABZ1ZKI0</accession>
<evidence type="ECO:0000256" key="2">
    <source>
        <dbReference type="ARBA" id="ARBA00022525"/>
    </source>
</evidence>
<dbReference type="PROSITE" id="PS51318">
    <property type="entry name" value="TAT"/>
    <property type="match status" value="1"/>
</dbReference>
<dbReference type="Pfam" id="PF12708">
    <property type="entry name" value="Pect-lyase_RHGA_epim"/>
    <property type="match status" value="1"/>
</dbReference>
<feature type="domain" description="Right handed beta helix" evidence="5">
    <location>
        <begin position="158"/>
        <end position="347"/>
    </location>
</feature>
<dbReference type="Pfam" id="PF13229">
    <property type="entry name" value="Beta_helix"/>
    <property type="match status" value="2"/>
</dbReference>
<dbReference type="InterPro" id="IPR011050">
    <property type="entry name" value="Pectin_lyase_fold/virulence"/>
</dbReference>
<gene>
    <name evidence="6" type="ORF">OG367_16875</name>
</gene>
<organism evidence="6 7">
    <name type="scientific">Streptomyces anulatus</name>
    <name type="common">Streptomyces chrysomallus</name>
    <dbReference type="NCBI Taxonomy" id="1892"/>
    <lineage>
        <taxon>Bacteria</taxon>
        <taxon>Bacillati</taxon>
        <taxon>Actinomycetota</taxon>
        <taxon>Actinomycetes</taxon>
        <taxon>Kitasatosporales</taxon>
        <taxon>Streptomycetaceae</taxon>
        <taxon>Streptomyces</taxon>
    </lineage>
</organism>
<feature type="domain" description="Rhamnogalacturonase A/B/Epimerase-like pectate lyase" evidence="4">
    <location>
        <begin position="39"/>
        <end position="89"/>
    </location>
</feature>
<dbReference type="InterPro" id="IPR024535">
    <property type="entry name" value="RHGA/B-epi-like_pectate_lyase"/>
</dbReference>
<evidence type="ECO:0000256" key="1">
    <source>
        <dbReference type="ARBA" id="ARBA00004613"/>
    </source>
</evidence>
<dbReference type="InterPro" id="IPR006626">
    <property type="entry name" value="PbH1"/>
</dbReference>
<comment type="subcellular location">
    <subcellularLocation>
        <location evidence="1">Secreted</location>
    </subcellularLocation>
</comment>
<feature type="chain" id="PRO_5046017185" evidence="3">
    <location>
        <begin position="20"/>
        <end position="542"/>
    </location>
</feature>
<keyword evidence="7" id="KW-1185">Reference proteome</keyword>
<dbReference type="InterPro" id="IPR006311">
    <property type="entry name" value="TAT_signal"/>
</dbReference>
<feature type="signal peptide" evidence="3">
    <location>
        <begin position="1"/>
        <end position="19"/>
    </location>
</feature>
<dbReference type="InterPro" id="IPR039448">
    <property type="entry name" value="Beta_helix"/>
</dbReference>
<reference evidence="6" key="1">
    <citation type="submission" date="2022-10" db="EMBL/GenBank/DDBJ databases">
        <title>The complete genomes of actinobacterial strains from the NBC collection.</title>
        <authorList>
            <person name="Joergensen T.S."/>
            <person name="Alvarez Arevalo M."/>
            <person name="Sterndorff E.B."/>
            <person name="Faurdal D."/>
            <person name="Vuksanovic O."/>
            <person name="Mourched A.-S."/>
            <person name="Charusanti P."/>
            <person name="Shaw S."/>
            <person name="Blin K."/>
            <person name="Weber T."/>
        </authorList>
    </citation>
    <scope>NUCLEOTIDE SEQUENCE</scope>
    <source>
        <strain evidence="6">NBC_01436</strain>
    </source>
</reference>
<keyword evidence="2" id="KW-0964">Secreted</keyword>
<sequence>MDRRALMLAAGGLVGGAGAAQLAAAGPAAAAPAAAGPVFDVRTYGAVGDGVADDTAAFRGALTDARAVAGGGATLLVPSGSYALGESLLLGPGMTVRAHGARLFRTGNTSALVKNYTSGMPAVAGYGGAGNISVFGGTWDMRGSRFTSTCPAFVFTHADGFTVRDATVLDVPQAHAIELNAVRRVRLVDCLFDGVYAGTGTPTVPNRLEAVQITGATNSANLPAPDFDGTPCDDVLITGCVMRNSRPDLDSPYDALCGDHYVASGDGHRPLHRNIRVLANRVESSGAYGIRATDWQQSVIADNTIDAAAVSGIHIGSGSGNALQDIVVTGNIIRGAGAGIVVSNAGAGRNSSVAISGNLIRGTEGETAIYVSQTDGASITGNTVAKTRHPSGGNCQGIQVQRSPHAVITGNHLSDIAGDGIGVDTGSTEALIAQNTVLGTTRNGISVASSEAAVRDNRITGVGTGAGTGAPEGNYAIRIGGNAVNVSVRGNVARVGEGGVAEAGVGVMAGSQAAWITGNDLRGWGTAVRDRGAGTVADGNLG</sequence>
<evidence type="ECO:0000259" key="4">
    <source>
        <dbReference type="Pfam" id="PF12708"/>
    </source>
</evidence>
<dbReference type="Proteomes" id="UP001431926">
    <property type="component" value="Chromosome"/>
</dbReference>
<dbReference type="SUPFAM" id="SSF51126">
    <property type="entry name" value="Pectin lyase-like"/>
    <property type="match status" value="2"/>
</dbReference>
<evidence type="ECO:0000256" key="3">
    <source>
        <dbReference type="SAM" id="SignalP"/>
    </source>
</evidence>
<dbReference type="Gene3D" id="2.160.20.10">
    <property type="entry name" value="Single-stranded right-handed beta-helix, Pectin lyase-like"/>
    <property type="match status" value="1"/>
</dbReference>
<evidence type="ECO:0000313" key="6">
    <source>
        <dbReference type="EMBL" id="WUX37804.1"/>
    </source>
</evidence>
<dbReference type="PANTHER" id="PTHR31375">
    <property type="match status" value="1"/>
</dbReference>
<dbReference type="RefSeq" id="WP_329356390.1">
    <property type="nucleotide sequence ID" value="NZ_CP109490.1"/>
</dbReference>
<feature type="domain" description="Right handed beta helix" evidence="5">
    <location>
        <begin position="350"/>
        <end position="520"/>
    </location>
</feature>
<dbReference type="SMART" id="SM00710">
    <property type="entry name" value="PbH1"/>
    <property type="match status" value="11"/>
</dbReference>
<dbReference type="EMBL" id="CP109491">
    <property type="protein sequence ID" value="WUX37804.1"/>
    <property type="molecule type" value="Genomic_DNA"/>
</dbReference>
<protein>
    <submittedName>
        <fullName evidence="6">Right-handed parallel beta-helix repeat-containing protein</fullName>
    </submittedName>
</protein>